<protein>
    <submittedName>
        <fullName evidence="1">Uncharacterized protein</fullName>
    </submittedName>
</protein>
<evidence type="ECO:0000313" key="2">
    <source>
        <dbReference type="Proteomes" id="UP001595722"/>
    </source>
</evidence>
<dbReference type="EMBL" id="JBHRYB010000005">
    <property type="protein sequence ID" value="MFC3680143.1"/>
    <property type="molecule type" value="Genomic_DNA"/>
</dbReference>
<dbReference type="Proteomes" id="UP001595722">
    <property type="component" value="Unassembled WGS sequence"/>
</dbReference>
<comment type="caution">
    <text evidence="1">The sequence shown here is derived from an EMBL/GenBank/DDBJ whole genome shotgun (WGS) entry which is preliminary data.</text>
</comment>
<gene>
    <name evidence="1" type="ORF">ACFOMG_08480</name>
</gene>
<organism evidence="1 2">
    <name type="scientific">Bacterioplanoides pacificum</name>
    <dbReference type="NCBI Taxonomy" id="1171596"/>
    <lineage>
        <taxon>Bacteria</taxon>
        <taxon>Pseudomonadati</taxon>
        <taxon>Pseudomonadota</taxon>
        <taxon>Gammaproteobacteria</taxon>
        <taxon>Oceanospirillales</taxon>
        <taxon>Oceanospirillaceae</taxon>
        <taxon>Bacterioplanoides</taxon>
    </lineage>
</organism>
<keyword evidence="2" id="KW-1185">Reference proteome</keyword>
<evidence type="ECO:0000313" key="1">
    <source>
        <dbReference type="EMBL" id="MFC3680143.1"/>
    </source>
</evidence>
<sequence length="364" mass="41222">MSFLGGRSIVLLLLLTIILPVSAQQNSIFSGLTLQASSAPVPVSDMINGWDGPFQPGDYAYADGRISFGFGYHGWTLKREQRWYYYLEFSEQTSRTFSALERGDDIDSGVIDLKVWAFESYGLSILRKFSLTDDLAIEPEISFYRIGHHQYGKLTAVVDSGLSQGEIEGAVGLDYTFDEYKIGWPDHLKFLEANEFNTLSFDDRDKGEGLSFNLSILYQYSKNWNLNITLLDAWNRQRFSSTVNQKVCSQSGQPSNPLCGSNGLSGGNQVYSFSSTIPVTLDSVLSYQPWDAKVSYFQHGRYRRLGISKFWKFGGHRLSVSGYSDRQLGVGWQGRWHLLQLSADESEAARIRDLELTLTFQFHW</sequence>
<proteinExistence type="predicted"/>
<accession>A0ABV7VVQ3</accession>
<name>A0ABV7VVQ3_9GAMM</name>
<dbReference type="RefSeq" id="WP_376865998.1">
    <property type="nucleotide sequence ID" value="NZ_JBHRYB010000005.1"/>
</dbReference>
<reference evidence="2" key="1">
    <citation type="journal article" date="2019" name="Int. J. Syst. Evol. Microbiol.">
        <title>The Global Catalogue of Microorganisms (GCM) 10K type strain sequencing project: providing services to taxonomists for standard genome sequencing and annotation.</title>
        <authorList>
            <consortium name="The Broad Institute Genomics Platform"/>
            <consortium name="The Broad Institute Genome Sequencing Center for Infectious Disease"/>
            <person name="Wu L."/>
            <person name="Ma J."/>
        </authorList>
    </citation>
    <scope>NUCLEOTIDE SEQUENCE [LARGE SCALE GENOMIC DNA]</scope>
    <source>
        <strain evidence="2">KCTC 42424</strain>
    </source>
</reference>